<feature type="region of interest" description="Disordered" evidence="1">
    <location>
        <begin position="1"/>
        <end position="29"/>
    </location>
</feature>
<feature type="compositionally biased region" description="Basic residues" evidence="1">
    <location>
        <begin position="11"/>
        <end position="29"/>
    </location>
</feature>
<dbReference type="EMBL" id="LAVV01011170">
    <property type="protein sequence ID" value="KNZ48103.1"/>
    <property type="molecule type" value="Genomic_DNA"/>
</dbReference>
<reference evidence="2 3" key="1">
    <citation type="submission" date="2015-08" db="EMBL/GenBank/DDBJ databases">
        <title>Next Generation Sequencing and Analysis of the Genome of Puccinia sorghi L Schw, the Causal Agent of Maize Common Rust.</title>
        <authorList>
            <person name="Rochi L."/>
            <person name="Burguener G."/>
            <person name="Darino M."/>
            <person name="Turjanski A."/>
            <person name="Kreff E."/>
            <person name="Dieguez M.J."/>
            <person name="Sacco F."/>
        </authorList>
    </citation>
    <scope>NUCLEOTIDE SEQUENCE [LARGE SCALE GENOMIC DNA]</scope>
    <source>
        <strain evidence="2 3">RO10H11247</strain>
    </source>
</reference>
<sequence>MTQPSSTPAPRPKKKSKKKAMMGPRRRRQWKKRIKLSLTGSLMAPTSYNEVLQLMINNGINHCDVNGITQKINDLHLSYKTSRNWKRNTRAGILGSNMVNGVKTVKGN</sequence>
<evidence type="ECO:0000313" key="2">
    <source>
        <dbReference type="EMBL" id="KNZ48103.1"/>
    </source>
</evidence>
<keyword evidence="3" id="KW-1185">Reference proteome</keyword>
<dbReference type="OrthoDB" id="8015427at2759"/>
<evidence type="ECO:0000256" key="1">
    <source>
        <dbReference type="SAM" id="MobiDB-lite"/>
    </source>
</evidence>
<gene>
    <name evidence="2" type="ORF">VP01_5906g1</name>
</gene>
<evidence type="ECO:0000313" key="3">
    <source>
        <dbReference type="Proteomes" id="UP000037035"/>
    </source>
</evidence>
<organism evidence="2 3">
    <name type="scientific">Puccinia sorghi</name>
    <dbReference type="NCBI Taxonomy" id="27349"/>
    <lineage>
        <taxon>Eukaryota</taxon>
        <taxon>Fungi</taxon>
        <taxon>Dikarya</taxon>
        <taxon>Basidiomycota</taxon>
        <taxon>Pucciniomycotina</taxon>
        <taxon>Pucciniomycetes</taxon>
        <taxon>Pucciniales</taxon>
        <taxon>Pucciniaceae</taxon>
        <taxon>Puccinia</taxon>
    </lineage>
</organism>
<comment type="caution">
    <text evidence="2">The sequence shown here is derived from an EMBL/GenBank/DDBJ whole genome shotgun (WGS) entry which is preliminary data.</text>
</comment>
<dbReference type="STRING" id="27349.A0A0L6UHV1"/>
<dbReference type="PANTHER" id="PTHR33324:SF2">
    <property type="entry name" value="MYB_SANT-LIKE DNA-BINDING DOMAIN-CONTAINING PROTEIN"/>
    <property type="match status" value="1"/>
</dbReference>
<proteinExistence type="predicted"/>
<dbReference type="AlphaFoldDB" id="A0A0L6UHV1"/>
<dbReference type="Proteomes" id="UP000037035">
    <property type="component" value="Unassembled WGS sequence"/>
</dbReference>
<dbReference type="VEuPathDB" id="FungiDB:VP01_5906g1"/>
<protein>
    <submittedName>
        <fullName evidence="2">Uncharacterized protein</fullName>
    </submittedName>
</protein>
<dbReference type="PANTHER" id="PTHR33324">
    <property type="entry name" value="EXPRESSED PROTEIN"/>
    <property type="match status" value="1"/>
</dbReference>
<name>A0A0L6UHV1_9BASI</name>
<accession>A0A0L6UHV1</accession>